<keyword evidence="2" id="KW-0540">Nuclease</keyword>
<evidence type="ECO:0000259" key="1">
    <source>
        <dbReference type="Pfam" id="PF00961"/>
    </source>
</evidence>
<keyword evidence="2" id="KW-0378">Hydrolase</keyword>
<reference evidence="2" key="1">
    <citation type="submission" date="2020-11" db="EMBL/GenBank/DDBJ databases">
        <title>The Chloroplast Genome of the Green Alga Chaetophora lobata.</title>
        <authorList>
            <person name="Liu B."/>
        </authorList>
    </citation>
    <scope>NUCLEOTIDE SEQUENCE</scope>
</reference>
<dbReference type="EMBL" id="MW315772">
    <property type="protein sequence ID" value="QQY84736.1"/>
    <property type="molecule type" value="Genomic_DNA"/>
</dbReference>
<keyword evidence="2" id="KW-0934">Plastid</keyword>
<dbReference type="Pfam" id="PF00961">
    <property type="entry name" value="LAGLIDADG_1"/>
    <property type="match status" value="1"/>
</dbReference>
<dbReference type="InterPro" id="IPR027434">
    <property type="entry name" value="Homing_endonucl"/>
</dbReference>
<dbReference type="InterPro" id="IPR004860">
    <property type="entry name" value="LAGLIDADG_dom"/>
</dbReference>
<organism evidence="2">
    <name type="scientific">Chaetophora lobata</name>
    <dbReference type="NCBI Taxonomy" id="1249516"/>
    <lineage>
        <taxon>Eukaryota</taxon>
        <taxon>Viridiplantae</taxon>
        <taxon>Chlorophyta</taxon>
        <taxon>core chlorophytes</taxon>
        <taxon>Chlorophyceae</taxon>
        <taxon>OCC clade</taxon>
        <taxon>Chaetophorales</taxon>
        <taxon>Chaetophoraceae</taxon>
        <taxon>Chaetophora</taxon>
    </lineage>
</organism>
<gene>
    <name evidence="2" type="primary">orf165</name>
</gene>
<name>A0A7U1APW1_9CHLO</name>
<dbReference type="AlphaFoldDB" id="A0A7U1APW1"/>
<dbReference type="Gene3D" id="3.10.28.10">
    <property type="entry name" value="Homing endonucleases"/>
    <property type="match status" value="1"/>
</dbReference>
<geneLocation type="chloroplast" evidence="2"/>
<protein>
    <submittedName>
        <fullName evidence="2">Putative site-specific DNA endonuclease</fullName>
    </submittedName>
</protein>
<dbReference type="SUPFAM" id="SSF55608">
    <property type="entry name" value="Homing endonucleases"/>
    <property type="match status" value="1"/>
</dbReference>
<accession>A0A7U1APW1</accession>
<proteinExistence type="predicted"/>
<dbReference type="GO" id="GO:0004519">
    <property type="term" value="F:endonuclease activity"/>
    <property type="evidence" value="ECO:0007669"/>
    <property type="project" value="UniProtKB-KW"/>
</dbReference>
<feature type="domain" description="Homing endonuclease LAGLIDADG" evidence="1">
    <location>
        <begin position="26"/>
        <end position="114"/>
    </location>
</feature>
<keyword evidence="2" id="KW-0150">Chloroplast</keyword>
<keyword evidence="2" id="KW-0255">Endonuclease</keyword>
<sequence>MAMPREDFYRKNIMKQLTELEKSYIGGFLDGDGSVNAQIVRRKDYVLKFQIRVSVTFFQSTKRKWFLILLKKKLKMGTIKNKPDGVSELAIVGADSVCKLLLVLKPYIFIKKRQTKLVLSIIEKLPQSKRDPRAFLTLCALVDKFEFLNDSKKRDVTSVTVRKLFKEKGMLELF</sequence>
<evidence type="ECO:0000313" key="2">
    <source>
        <dbReference type="EMBL" id="QQY84736.1"/>
    </source>
</evidence>